<dbReference type="PANTHER" id="PTHR42663">
    <property type="entry name" value="HYDROLASE C777.06C-RELATED-RELATED"/>
    <property type="match status" value="1"/>
</dbReference>
<dbReference type="InterPro" id="IPR036866">
    <property type="entry name" value="RibonucZ/Hydroxyglut_hydro"/>
</dbReference>
<evidence type="ECO:0000256" key="3">
    <source>
        <dbReference type="ARBA" id="ARBA00015084"/>
    </source>
</evidence>
<dbReference type="UniPathway" id="UPA00539"/>
<dbReference type="Pfam" id="PF12706">
    <property type="entry name" value="Lactamase_B_2"/>
    <property type="match status" value="1"/>
</dbReference>
<dbReference type="InterPro" id="IPR011842">
    <property type="entry name" value="PQQ_synth_PqqB"/>
</dbReference>
<comment type="pathway">
    <text evidence="1 6">Cofactor biosynthesis; pyrroloquinoline quinone biosynthesis.</text>
</comment>
<name>A0A7W2CXK4_9ACTN</name>
<dbReference type="SUPFAM" id="SSF56281">
    <property type="entry name" value="Metallo-hydrolase/oxidoreductase"/>
    <property type="match status" value="1"/>
</dbReference>
<evidence type="ECO:0000256" key="6">
    <source>
        <dbReference type="HAMAP-Rule" id="MF_00653"/>
    </source>
</evidence>
<dbReference type="Proteomes" id="UP000586976">
    <property type="component" value="Unassembled WGS sequence"/>
</dbReference>
<reference evidence="8 9" key="1">
    <citation type="submission" date="2020-07" db="EMBL/GenBank/DDBJ databases">
        <title>Streptomyces isolated from Indian soil.</title>
        <authorList>
            <person name="Mandal S."/>
            <person name="Maiti P.K."/>
        </authorList>
    </citation>
    <scope>NUCLEOTIDE SEQUENCE [LARGE SCALE GENOMIC DNA]</scope>
    <source>
        <strain evidence="8 9">PSKA54</strain>
    </source>
</reference>
<evidence type="ECO:0000313" key="8">
    <source>
        <dbReference type="EMBL" id="MBA4860975.1"/>
    </source>
</evidence>
<organism evidence="8 9">
    <name type="scientific">Streptomyces himalayensis subsp. aureolus</name>
    <dbReference type="NCBI Taxonomy" id="2758039"/>
    <lineage>
        <taxon>Bacteria</taxon>
        <taxon>Bacillati</taxon>
        <taxon>Actinomycetota</taxon>
        <taxon>Actinomycetes</taxon>
        <taxon>Kitasatosporales</taxon>
        <taxon>Streptomycetaceae</taxon>
        <taxon>Streptomyces</taxon>
        <taxon>Streptomyces himalayensis</taxon>
    </lineage>
</organism>
<sequence>MLLKVLGTAAGGGVPQWNCACRECSGARGDPRRRRRHASLAVKATEDRWYVVNATPDIADQIEGCPELHPGPEQRRTPLAGVVLTDAELDHTLGIARLREAERLELVATDAVRDAVLERQHLGELLAPYTELTWRELPVGGHAEPLGTLSTIRVSAIPVSGKRPRYAATDTADAGDSGHWVTALRLTDRSTGRTAVYAPALGAWPEALEEAVAEADCVILDGTFWDDDEPRRSGFSARTATAMGHLPIDGPHGTARRLASLPARCLYTHLNNTNPLVDPAAPQQKALARLGIEVAADGMEIVL</sequence>
<dbReference type="RefSeq" id="WP_181863041.1">
    <property type="nucleotide sequence ID" value="NZ_JACEQY010000004.1"/>
</dbReference>
<dbReference type="PANTHER" id="PTHR42663:SF7">
    <property type="entry name" value="COENZYME PQQ SYNTHESIS PROTEIN B"/>
    <property type="match status" value="1"/>
</dbReference>
<comment type="function">
    <text evidence="6">May be involved in the transport of PQQ or its precursor to the periplasm.</text>
</comment>
<keyword evidence="5 6" id="KW-0884">PQQ biosynthesis</keyword>
<evidence type="ECO:0000259" key="7">
    <source>
        <dbReference type="Pfam" id="PF12706"/>
    </source>
</evidence>
<protein>
    <recommendedName>
        <fullName evidence="3 6">Coenzyme PQQ synthesis protein B</fullName>
    </recommendedName>
    <alternativeName>
        <fullName evidence="6">Pyrroloquinoline quinone biosynthesis protein B</fullName>
    </alternativeName>
</protein>
<dbReference type="AlphaFoldDB" id="A0A7W2CXK4"/>
<accession>A0A7W2CXK4</accession>
<dbReference type="InterPro" id="IPR001279">
    <property type="entry name" value="Metallo-B-lactamas"/>
</dbReference>
<evidence type="ECO:0000256" key="1">
    <source>
        <dbReference type="ARBA" id="ARBA00004886"/>
    </source>
</evidence>
<dbReference type="GO" id="GO:0018189">
    <property type="term" value="P:pyrroloquinoline quinone biosynthetic process"/>
    <property type="evidence" value="ECO:0007669"/>
    <property type="project" value="UniProtKB-UniRule"/>
</dbReference>
<dbReference type="NCBIfam" id="TIGR02108">
    <property type="entry name" value="PQQ_syn_pqqB"/>
    <property type="match status" value="1"/>
</dbReference>
<dbReference type="HAMAP" id="MF_00653">
    <property type="entry name" value="PQQ_syn_PqqB"/>
    <property type="match status" value="1"/>
</dbReference>
<dbReference type="EMBL" id="JACEQY010000004">
    <property type="protein sequence ID" value="MBA4860975.1"/>
    <property type="molecule type" value="Genomic_DNA"/>
</dbReference>
<evidence type="ECO:0000256" key="5">
    <source>
        <dbReference type="ARBA" id="ARBA00022905"/>
    </source>
</evidence>
<comment type="caution">
    <text evidence="8">The sequence shown here is derived from an EMBL/GenBank/DDBJ whole genome shotgun (WGS) entry which is preliminary data.</text>
</comment>
<evidence type="ECO:0000256" key="2">
    <source>
        <dbReference type="ARBA" id="ARBA00008481"/>
    </source>
</evidence>
<feature type="domain" description="Metallo-beta-lactamase" evidence="7">
    <location>
        <begin position="48"/>
        <end position="269"/>
    </location>
</feature>
<comment type="similarity">
    <text evidence="2 6">Belongs to the PqqB family.</text>
</comment>
<dbReference type="Gene3D" id="3.60.15.10">
    <property type="entry name" value="Ribonuclease Z/Hydroxyacylglutathione hydrolase-like"/>
    <property type="match status" value="1"/>
</dbReference>
<proteinExistence type="inferred from homology"/>
<keyword evidence="9" id="KW-1185">Reference proteome</keyword>
<evidence type="ECO:0000256" key="4">
    <source>
        <dbReference type="ARBA" id="ARBA00022448"/>
    </source>
</evidence>
<gene>
    <name evidence="6 8" type="primary">pqqB</name>
    <name evidence="8" type="ORF">H1V43_06180</name>
</gene>
<keyword evidence="4 6" id="KW-0813">Transport</keyword>
<evidence type="ECO:0000313" key="9">
    <source>
        <dbReference type="Proteomes" id="UP000586976"/>
    </source>
</evidence>